<evidence type="ECO:0000313" key="6">
    <source>
        <dbReference type="Proteomes" id="UP001516400"/>
    </source>
</evidence>
<evidence type="ECO:0000256" key="2">
    <source>
        <dbReference type="ARBA" id="ARBA00022737"/>
    </source>
</evidence>
<dbReference type="InterPro" id="IPR048975">
    <property type="entry name" value="WHD_APAF1"/>
</dbReference>
<dbReference type="PANTHER" id="PTHR22845:SF5">
    <property type="entry name" value="APOPTOTIC PROTEASE-ACTIVATING FACTOR 1"/>
    <property type="match status" value="1"/>
</dbReference>
<accession>A0ABD2P1Q1</accession>
<dbReference type="Gene3D" id="1.10.10.10">
    <property type="entry name" value="Winged helix-like DNA-binding domain superfamily/Winged helix DNA-binding domain"/>
    <property type="match status" value="1"/>
</dbReference>
<dbReference type="SUPFAM" id="SSF52540">
    <property type="entry name" value="P-loop containing nucleoside triphosphate hydrolases"/>
    <property type="match status" value="1"/>
</dbReference>
<keyword evidence="2" id="KW-0677">Repeat</keyword>
<comment type="caution">
    <text evidence="5">The sequence shown here is derived from an EMBL/GenBank/DDBJ whole genome shotgun (WGS) entry which is preliminary data.</text>
</comment>
<evidence type="ECO:0000259" key="3">
    <source>
        <dbReference type="Pfam" id="PF00931"/>
    </source>
</evidence>
<dbReference type="InterPro" id="IPR036388">
    <property type="entry name" value="WH-like_DNA-bd_sf"/>
</dbReference>
<dbReference type="Pfam" id="PF21296">
    <property type="entry name" value="WHD_APAF1"/>
    <property type="match status" value="1"/>
</dbReference>
<dbReference type="Proteomes" id="UP001516400">
    <property type="component" value="Unassembled WGS sequence"/>
</dbReference>
<dbReference type="Gene3D" id="3.40.50.300">
    <property type="entry name" value="P-loop containing nucleotide triphosphate hydrolases"/>
    <property type="match status" value="1"/>
</dbReference>
<organism evidence="5 6">
    <name type="scientific">Cryptolaemus montrouzieri</name>
    <dbReference type="NCBI Taxonomy" id="559131"/>
    <lineage>
        <taxon>Eukaryota</taxon>
        <taxon>Metazoa</taxon>
        <taxon>Ecdysozoa</taxon>
        <taxon>Arthropoda</taxon>
        <taxon>Hexapoda</taxon>
        <taxon>Insecta</taxon>
        <taxon>Pterygota</taxon>
        <taxon>Neoptera</taxon>
        <taxon>Endopterygota</taxon>
        <taxon>Coleoptera</taxon>
        <taxon>Polyphaga</taxon>
        <taxon>Cucujiformia</taxon>
        <taxon>Coccinelloidea</taxon>
        <taxon>Coccinellidae</taxon>
        <taxon>Scymninae</taxon>
        <taxon>Scymnini</taxon>
        <taxon>Cryptolaemus</taxon>
    </lineage>
</organism>
<dbReference type="PANTHER" id="PTHR22845">
    <property type="entry name" value="APOPTOTIC PROTEASE-ACTIVATING FACTOR 1"/>
    <property type="match status" value="1"/>
</dbReference>
<evidence type="ECO:0000259" key="4">
    <source>
        <dbReference type="Pfam" id="PF21296"/>
    </source>
</evidence>
<evidence type="ECO:0000313" key="5">
    <source>
        <dbReference type="EMBL" id="KAL3284663.1"/>
    </source>
</evidence>
<feature type="domain" description="NB-ARC" evidence="3">
    <location>
        <begin position="144"/>
        <end position="264"/>
    </location>
</feature>
<keyword evidence="1" id="KW-0053">Apoptosis</keyword>
<proteinExistence type="predicted"/>
<dbReference type="InterPro" id="IPR042197">
    <property type="entry name" value="Apaf_helical"/>
</dbReference>
<sequence length="467" mass="55288">MNNFYYYWNRKMTTALYKQICENDSYKEKVKYIIEFDDVIDHLISKDIINEAEYMNIWNEGEGKLNTLFDTLSFKSNIILGKCFEVFKDIYGAEFERILKEINQDIIDYVHLRGRLPKISRYIPRLEEEAKLKEKFANIRWNNSLVVYGRVGEGKSYLVSQCLQDEELIWENFDNRLFWINVGDFENGSDIQQPLARLLQMLVQKQRKVYNIEELVEELQKLFSTEKPRKSLVILDNARSLELIETFQNIRCKLIITTHYKTVKHAEFLKVDSGFTLSETVSLFAQYLGTSCEKLNNFFSDDIKDIHELCKGHPSTLALIGDILSCKREYALTSRNLWEYIKEKIDKGEIEDLGNDDTCTTGRNFNRALKMCIDTIRTDEMKELYYQLSVFPKEANISTEVLEVFWGKNSWEVQDIMLHFENRSLINCFYNPNKKGYVYVIHDLFLYYLKNQTKAKKKISPKTYYIL</sequence>
<dbReference type="GO" id="GO:0005829">
    <property type="term" value="C:cytosol"/>
    <property type="evidence" value="ECO:0007669"/>
    <property type="project" value="UniProtKB-ARBA"/>
</dbReference>
<dbReference type="InterPro" id="IPR027417">
    <property type="entry name" value="P-loop_NTPase"/>
</dbReference>
<dbReference type="InterPro" id="IPR002182">
    <property type="entry name" value="NB-ARC"/>
</dbReference>
<dbReference type="GO" id="GO:0006915">
    <property type="term" value="P:apoptotic process"/>
    <property type="evidence" value="ECO:0007669"/>
    <property type="project" value="UniProtKB-KW"/>
</dbReference>
<name>A0ABD2P1Q1_9CUCU</name>
<dbReference type="Pfam" id="PF00931">
    <property type="entry name" value="NB-ARC"/>
    <property type="match status" value="1"/>
</dbReference>
<dbReference type="Gene3D" id="1.10.8.430">
    <property type="entry name" value="Helical domain of apoptotic protease-activating factors"/>
    <property type="match status" value="1"/>
</dbReference>
<keyword evidence="6" id="KW-1185">Reference proteome</keyword>
<evidence type="ECO:0000256" key="1">
    <source>
        <dbReference type="ARBA" id="ARBA00022703"/>
    </source>
</evidence>
<protein>
    <submittedName>
        <fullName evidence="5">Uncharacterized protein</fullName>
    </submittedName>
</protein>
<dbReference type="EMBL" id="JABFTP020000165">
    <property type="protein sequence ID" value="KAL3284663.1"/>
    <property type="molecule type" value="Genomic_DNA"/>
</dbReference>
<reference evidence="5 6" key="1">
    <citation type="journal article" date="2021" name="BMC Biol.">
        <title>Horizontally acquired antibacterial genes associated with adaptive radiation of ladybird beetles.</title>
        <authorList>
            <person name="Li H.S."/>
            <person name="Tang X.F."/>
            <person name="Huang Y.H."/>
            <person name="Xu Z.Y."/>
            <person name="Chen M.L."/>
            <person name="Du X.Y."/>
            <person name="Qiu B.Y."/>
            <person name="Chen P.T."/>
            <person name="Zhang W."/>
            <person name="Slipinski A."/>
            <person name="Escalona H.E."/>
            <person name="Waterhouse R.M."/>
            <person name="Zwick A."/>
            <person name="Pang H."/>
        </authorList>
    </citation>
    <scope>NUCLEOTIDE SEQUENCE [LARGE SCALE GENOMIC DNA]</scope>
    <source>
        <strain evidence="5">SYSU2018</strain>
    </source>
</reference>
<gene>
    <name evidence="5" type="ORF">HHI36_018817</name>
</gene>
<feature type="domain" description="Apoptotic protease-activating factor 1 winged-helix" evidence="4">
    <location>
        <begin position="380"/>
        <end position="449"/>
    </location>
</feature>
<dbReference type="AlphaFoldDB" id="A0ABD2P1Q1"/>